<reference evidence="1" key="1">
    <citation type="submission" date="2014-09" db="EMBL/GenBank/DDBJ databases">
        <authorList>
            <person name="Magalhaes I.L.F."/>
            <person name="Oliveira U."/>
            <person name="Santos F.R."/>
            <person name="Vidigal T.H.D.A."/>
            <person name="Brescovit A.D."/>
            <person name="Santos A.J."/>
        </authorList>
    </citation>
    <scope>NUCLEOTIDE SEQUENCE</scope>
    <source>
        <tissue evidence="1">Shoot tissue taken approximately 20 cm above the soil surface</tissue>
    </source>
</reference>
<organism evidence="1">
    <name type="scientific">Arundo donax</name>
    <name type="common">Giant reed</name>
    <name type="synonym">Donax arundinaceus</name>
    <dbReference type="NCBI Taxonomy" id="35708"/>
    <lineage>
        <taxon>Eukaryota</taxon>
        <taxon>Viridiplantae</taxon>
        <taxon>Streptophyta</taxon>
        <taxon>Embryophyta</taxon>
        <taxon>Tracheophyta</taxon>
        <taxon>Spermatophyta</taxon>
        <taxon>Magnoliopsida</taxon>
        <taxon>Liliopsida</taxon>
        <taxon>Poales</taxon>
        <taxon>Poaceae</taxon>
        <taxon>PACMAD clade</taxon>
        <taxon>Arundinoideae</taxon>
        <taxon>Arundineae</taxon>
        <taxon>Arundo</taxon>
    </lineage>
</organism>
<dbReference type="AlphaFoldDB" id="A0A0A9BSL5"/>
<protein>
    <submittedName>
        <fullName evidence="1">Uncharacterized protein</fullName>
    </submittedName>
</protein>
<proteinExistence type="predicted"/>
<evidence type="ECO:0000313" key="1">
    <source>
        <dbReference type="EMBL" id="JAD65178.1"/>
    </source>
</evidence>
<name>A0A0A9BSL5_ARUDO</name>
<reference evidence="1" key="2">
    <citation type="journal article" date="2015" name="Data Brief">
        <title>Shoot transcriptome of the giant reed, Arundo donax.</title>
        <authorList>
            <person name="Barrero R.A."/>
            <person name="Guerrero F.D."/>
            <person name="Moolhuijzen P."/>
            <person name="Goolsby J.A."/>
            <person name="Tidwell J."/>
            <person name="Bellgard S.E."/>
            <person name="Bellgard M.I."/>
        </authorList>
    </citation>
    <scope>NUCLEOTIDE SEQUENCE</scope>
    <source>
        <tissue evidence="1">Shoot tissue taken approximately 20 cm above the soil surface</tissue>
    </source>
</reference>
<accession>A0A0A9BSL5</accession>
<sequence length="42" mass="5047">MKQMRLWTQNNPPLVLTDCWICLHKAVIYNILILQNYRSDTV</sequence>
<dbReference type="EMBL" id="GBRH01232717">
    <property type="protein sequence ID" value="JAD65178.1"/>
    <property type="molecule type" value="Transcribed_RNA"/>
</dbReference>